<comment type="caution">
    <text evidence="1">The sequence shown here is derived from an EMBL/GenBank/DDBJ whole genome shotgun (WGS) entry which is preliminary data.</text>
</comment>
<dbReference type="EMBL" id="BMYI01000001">
    <property type="protein sequence ID" value="GHC13714.1"/>
    <property type="molecule type" value="Genomic_DNA"/>
</dbReference>
<organism evidence="1 2">
    <name type="scientific">Gemmobacter nanjingensis</name>
    <dbReference type="NCBI Taxonomy" id="488454"/>
    <lineage>
        <taxon>Bacteria</taxon>
        <taxon>Pseudomonadati</taxon>
        <taxon>Pseudomonadota</taxon>
        <taxon>Alphaproteobacteria</taxon>
        <taxon>Rhodobacterales</taxon>
        <taxon>Paracoccaceae</taxon>
        <taxon>Gemmobacter</taxon>
    </lineage>
</organism>
<accession>A0ABQ3F8I4</accession>
<proteinExistence type="predicted"/>
<keyword evidence="2" id="KW-1185">Reference proteome</keyword>
<sequence length="180" mass="20521">MQCVMIVGQPGAGKSVLARQLGGLTGLPVVHIDLIHWCSGWQERTREEKTRLCQEVEAQPRWIFEGGHSATWANRLDRADTLIWIDMPLWLRLWRVLRRTLMGLGRNRPDLPEGCPERLANLPEFLGFIWRTRRSSRAAMARLVASAPAGKRVRHLQGRRAVTAFLQEVANEKGRGFPRP</sequence>
<dbReference type="PANTHER" id="PTHR37816:SF2">
    <property type="entry name" value="DNA TOPOLOGY MODULATION PROTEIN FLAR-RELATED PROTEIN"/>
    <property type="match status" value="1"/>
</dbReference>
<name>A0ABQ3F8I4_9RHOB</name>
<gene>
    <name evidence="1" type="ORF">GCM10007291_09380</name>
</gene>
<evidence type="ECO:0000313" key="1">
    <source>
        <dbReference type="EMBL" id="GHC13714.1"/>
    </source>
</evidence>
<dbReference type="Proteomes" id="UP000658305">
    <property type="component" value="Unassembled WGS sequence"/>
</dbReference>
<dbReference type="RefSeq" id="WP_189380295.1">
    <property type="nucleotide sequence ID" value="NZ_BMYI01000001.1"/>
</dbReference>
<dbReference type="SUPFAM" id="SSF52540">
    <property type="entry name" value="P-loop containing nucleoside triphosphate hydrolases"/>
    <property type="match status" value="1"/>
</dbReference>
<dbReference type="Gene3D" id="3.40.50.300">
    <property type="entry name" value="P-loop containing nucleotide triphosphate hydrolases"/>
    <property type="match status" value="1"/>
</dbReference>
<dbReference type="PANTHER" id="PTHR37816">
    <property type="entry name" value="YALI0E33011P"/>
    <property type="match status" value="1"/>
</dbReference>
<dbReference type="InterPro" id="IPR027417">
    <property type="entry name" value="P-loop_NTPase"/>
</dbReference>
<dbReference type="InterPro" id="IPR052922">
    <property type="entry name" value="Cytidylate_Kinase-2"/>
</dbReference>
<evidence type="ECO:0000313" key="2">
    <source>
        <dbReference type="Proteomes" id="UP000658305"/>
    </source>
</evidence>
<reference evidence="2" key="1">
    <citation type="journal article" date="2019" name="Int. J. Syst. Evol. Microbiol.">
        <title>The Global Catalogue of Microorganisms (GCM) 10K type strain sequencing project: providing services to taxonomists for standard genome sequencing and annotation.</title>
        <authorList>
            <consortium name="The Broad Institute Genomics Platform"/>
            <consortium name="The Broad Institute Genome Sequencing Center for Infectious Disease"/>
            <person name="Wu L."/>
            <person name="Ma J."/>
        </authorList>
    </citation>
    <scope>NUCLEOTIDE SEQUENCE [LARGE SCALE GENOMIC DNA]</scope>
    <source>
        <strain evidence="2">KCTC 23298</strain>
    </source>
</reference>
<protein>
    <submittedName>
        <fullName evidence="1">ATPase AAA</fullName>
    </submittedName>
</protein>